<comment type="caution">
    <text evidence="1">The sequence shown here is derived from an EMBL/GenBank/DDBJ whole genome shotgun (WGS) entry which is preliminary data.</text>
</comment>
<reference evidence="1 2" key="1">
    <citation type="journal article" date="2019" name="PLoS ONE">
        <title>Comparative genome analysis indicates high evolutionary potential of pathogenicity genes in Colletotrichum tanaceti.</title>
        <authorList>
            <person name="Lelwala R.V."/>
            <person name="Korhonen P.K."/>
            <person name="Young N.D."/>
            <person name="Scott J.B."/>
            <person name="Ades P.A."/>
            <person name="Gasser R.B."/>
            <person name="Taylor P.W.J."/>
        </authorList>
    </citation>
    <scope>NUCLEOTIDE SEQUENCE [LARGE SCALE GENOMIC DNA]</scope>
    <source>
        <strain evidence="1">BRIP57314</strain>
    </source>
</reference>
<sequence>MANGKSPLSVIAHAAQNPTGRPVVVADPAWVPVLTASFGGLFDSSSGLHMGMDREPRTDTILYHTETSLPGLGLHCDFYPVVDVVHARLCHCIRTPQPPYHVCAYGYSVYSVYIAHDHPISTSLHLAVVSLLRSDYTCGTLFSFTHLHV</sequence>
<gene>
    <name evidence="1" type="ORF">CTA1_8994</name>
</gene>
<evidence type="ECO:0000313" key="2">
    <source>
        <dbReference type="Proteomes" id="UP000310108"/>
    </source>
</evidence>
<protein>
    <submittedName>
        <fullName evidence="1">Uncharacterized protein</fullName>
    </submittedName>
</protein>
<dbReference type="AlphaFoldDB" id="A0A4U6X171"/>
<dbReference type="EMBL" id="PJEX01000825">
    <property type="protein sequence ID" value="TKW48643.1"/>
    <property type="molecule type" value="Genomic_DNA"/>
</dbReference>
<evidence type="ECO:0000313" key="1">
    <source>
        <dbReference type="EMBL" id="TKW48643.1"/>
    </source>
</evidence>
<accession>A0A4U6X171</accession>
<proteinExistence type="predicted"/>
<organism evidence="1 2">
    <name type="scientific">Colletotrichum tanaceti</name>
    <dbReference type="NCBI Taxonomy" id="1306861"/>
    <lineage>
        <taxon>Eukaryota</taxon>
        <taxon>Fungi</taxon>
        <taxon>Dikarya</taxon>
        <taxon>Ascomycota</taxon>
        <taxon>Pezizomycotina</taxon>
        <taxon>Sordariomycetes</taxon>
        <taxon>Hypocreomycetidae</taxon>
        <taxon>Glomerellales</taxon>
        <taxon>Glomerellaceae</taxon>
        <taxon>Colletotrichum</taxon>
        <taxon>Colletotrichum destructivum species complex</taxon>
    </lineage>
</organism>
<keyword evidence="2" id="KW-1185">Reference proteome</keyword>
<name>A0A4U6X171_9PEZI</name>
<dbReference type="Proteomes" id="UP000310108">
    <property type="component" value="Unassembled WGS sequence"/>
</dbReference>